<sequence>MPYKANLTKCHHFKKHTYRQSNYSDYNNALKNRGRIDVWISDDVLACWQDDERIYDGSGSSAKYPNSTIEACHYLRMVFKLPLRQTQGFIENILEILGLHTYQCPNYTVLSKRLNQLCFTTPKFKKDERIDDDIVAIAIYSTGLKRFGKDEWHQEKHKVNAKRSWRKAHLGVNGNHLIQGAVLTHKDVMDDQVVDAICAQITDSVEHITADKMYDTDAVFQTLDTYFQNADIVIPSKDNSFADEVHHPKRMSNLIAYSALGVARWQRLKHYGRRNISETAMQRYKKIIGPKLHSRKFSNQQQEMLIGCSILNRFVHLGMPNSYRVA</sequence>
<feature type="domain" description="Transposase DDE" evidence="1">
    <location>
        <begin position="31"/>
        <end position="148"/>
    </location>
</feature>
<dbReference type="Pfam" id="PF13737">
    <property type="entry name" value="DDE_Tnp_1_5"/>
    <property type="match status" value="1"/>
</dbReference>
<organism evidence="2 3">
    <name type="scientific">Vibrio anguillarum</name>
    <name type="common">Listonella anguillarum</name>
    <dbReference type="NCBI Taxonomy" id="55601"/>
    <lineage>
        <taxon>Bacteria</taxon>
        <taxon>Pseudomonadati</taxon>
        <taxon>Pseudomonadota</taxon>
        <taxon>Gammaproteobacteria</taxon>
        <taxon>Vibrionales</taxon>
        <taxon>Vibrionaceae</taxon>
        <taxon>Vibrio</taxon>
    </lineage>
</organism>
<dbReference type="PANTHER" id="PTHR34631:SF3">
    <property type="entry name" value="ISSOD12 TRANSPOSASE TNPA_ISSOD12"/>
    <property type="match status" value="1"/>
</dbReference>
<dbReference type="Proteomes" id="UP000078309">
    <property type="component" value="Unassembled WGS sequence"/>
</dbReference>
<dbReference type="RefSeq" id="WP_064626236.1">
    <property type="nucleotide sequence ID" value="NZ_JAHGUI010000052.1"/>
</dbReference>
<proteinExistence type="predicted"/>
<dbReference type="AlphaFoldDB" id="A0ABD4QWX3"/>
<evidence type="ECO:0000313" key="3">
    <source>
        <dbReference type="Proteomes" id="UP000078309"/>
    </source>
</evidence>
<gene>
    <name evidence="2" type="ORF">PL14_12890</name>
</gene>
<name>A0ABD4QWX3_VIBAN</name>
<protein>
    <submittedName>
        <fullName evidence="2">IS5 family transposase</fullName>
    </submittedName>
</protein>
<comment type="caution">
    <text evidence="2">The sequence shown here is derived from an EMBL/GenBank/DDBJ whole genome shotgun (WGS) entry which is preliminary data.</text>
</comment>
<evidence type="ECO:0000259" key="1">
    <source>
        <dbReference type="Pfam" id="PF13737"/>
    </source>
</evidence>
<dbReference type="InterPro" id="IPR053520">
    <property type="entry name" value="Transposase_Tn903"/>
</dbReference>
<reference evidence="2 3" key="1">
    <citation type="journal article" date="2017" name="J. Fish Dis.">
        <title>Comparative assessment of Vibrio virulence in marine fish larvae.</title>
        <authorList>
            <person name="Ronneseth A."/>
            <person name="Castillo D."/>
            <person name="D'Alvise P."/>
            <person name="Tonnesen O."/>
            <person name="Haugland G."/>
            <person name="Grotkjaer T."/>
            <person name="Engell-Sorensen K."/>
            <person name="Norremark L."/>
            <person name="Bergh O."/>
            <person name="Wergeland H.I."/>
            <person name="Gram L."/>
        </authorList>
    </citation>
    <scope>NUCLEOTIDE SEQUENCE [LARGE SCALE GENOMIC DNA]</scope>
    <source>
        <strain evidence="2 3">90-11-286</strain>
    </source>
</reference>
<dbReference type="InterPro" id="IPR025668">
    <property type="entry name" value="Tnp_DDE_dom"/>
</dbReference>
<evidence type="ECO:0000313" key="2">
    <source>
        <dbReference type="EMBL" id="MBT2919575.1"/>
    </source>
</evidence>
<dbReference type="PANTHER" id="PTHR34631">
    <property type="match status" value="1"/>
</dbReference>
<dbReference type="InterPro" id="IPR053172">
    <property type="entry name" value="Tn903_transposase"/>
</dbReference>
<dbReference type="EMBL" id="JAHGUI010000052">
    <property type="protein sequence ID" value="MBT2919575.1"/>
    <property type="molecule type" value="Genomic_DNA"/>
</dbReference>
<accession>A0ABD4QWX3</accession>
<dbReference type="NCBIfam" id="NF033579">
    <property type="entry name" value="transpos_IS5_2"/>
    <property type="match status" value="1"/>
</dbReference>